<accession>A0A2I0IFM7</accession>
<evidence type="ECO:0000256" key="1">
    <source>
        <dbReference type="SAM" id="MobiDB-lite"/>
    </source>
</evidence>
<keyword evidence="3" id="KW-1185">Reference proteome</keyword>
<comment type="caution">
    <text evidence="2">The sequence shown here is derived from an EMBL/GenBank/DDBJ whole genome shotgun (WGS) entry which is preliminary data.</text>
</comment>
<sequence>MCQTFVHFEFKIELKNELWTGLIKHQIEVNEGFQLSGAKFYDGLGNVGGSPPATDLLDNLAGDPTGLRGQPGGELPRPNRLEERGDGCRNKYLAPNSEV</sequence>
<protein>
    <submittedName>
        <fullName evidence="2">Uncharacterized protein</fullName>
    </submittedName>
</protein>
<dbReference type="EMBL" id="PGOL01003220">
    <property type="protein sequence ID" value="PKI42166.1"/>
    <property type="molecule type" value="Genomic_DNA"/>
</dbReference>
<evidence type="ECO:0000313" key="2">
    <source>
        <dbReference type="EMBL" id="PKI42166.1"/>
    </source>
</evidence>
<organism evidence="2 3">
    <name type="scientific">Punica granatum</name>
    <name type="common">Pomegranate</name>
    <dbReference type="NCBI Taxonomy" id="22663"/>
    <lineage>
        <taxon>Eukaryota</taxon>
        <taxon>Viridiplantae</taxon>
        <taxon>Streptophyta</taxon>
        <taxon>Embryophyta</taxon>
        <taxon>Tracheophyta</taxon>
        <taxon>Spermatophyta</taxon>
        <taxon>Magnoliopsida</taxon>
        <taxon>eudicotyledons</taxon>
        <taxon>Gunneridae</taxon>
        <taxon>Pentapetalae</taxon>
        <taxon>rosids</taxon>
        <taxon>malvids</taxon>
        <taxon>Myrtales</taxon>
        <taxon>Lythraceae</taxon>
        <taxon>Punica</taxon>
    </lineage>
</organism>
<evidence type="ECO:0000313" key="3">
    <source>
        <dbReference type="Proteomes" id="UP000233551"/>
    </source>
</evidence>
<feature type="compositionally biased region" description="Basic and acidic residues" evidence="1">
    <location>
        <begin position="77"/>
        <end position="89"/>
    </location>
</feature>
<dbReference type="AlphaFoldDB" id="A0A2I0IFM7"/>
<gene>
    <name evidence="2" type="ORF">CRG98_037442</name>
</gene>
<dbReference type="Proteomes" id="UP000233551">
    <property type="component" value="Unassembled WGS sequence"/>
</dbReference>
<reference evidence="2 3" key="1">
    <citation type="submission" date="2017-11" db="EMBL/GenBank/DDBJ databases">
        <title>De-novo sequencing of pomegranate (Punica granatum L.) genome.</title>
        <authorList>
            <person name="Akparov Z."/>
            <person name="Amiraslanov A."/>
            <person name="Hajiyeva S."/>
            <person name="Abbasov M."/>
            <person name="Kaur K."/>
            <person name="Hamwieh A."/>
            <person name="Solovyev V."/>
            <person name="Salamov A."/>
            <person name="Braich B."/>
            <person name="Kosarev P."/>
            <person name="Mahmoud A."/>
            <person name="Hajiyev E."/>
            <person name="Babayeva S."/>
            <person name="Izzatullayeva V."/>
            <person name="Mammadov A."/>
            <person name="Mammadov A."/>
            <person name="Sharifova S."/>
            <person name="Ojaghi J."/>
            <person name="Eynullazada K."/>
            <person name="Bayramov B."/>
            <person name="Abdulazimova A."/>
            <person name="Shahmuradov I."/>
        </authorList>
    </citation>
    <scope>NUCLEOTIDE SEQUENCE [LARGE SCALE GENOMIC DNA]</scope>
    <source>
        <strain evidence="3">cv. AG2017</strain>
        <tissue evidence="2">Leaf</tissue>
    </source>
</reference>
<feature type="region of interest" description="Disordered" evidence="1">
    <location>
        <begin position="52"/>
        <end position="99"/>
    </location>
</feature>
<name>A0A2I0IFM7_PUNGR</name>
<proteinExistence type="predicted"/>